<dbReference type="AlphaFoldDB" id="K2G788"/>
<reference evidence="1" key="1">
    <citation type="journal article" date="2012" name="Science">
        <title>Fermentation, hydrogen, and sulfur metabolism in multiple uncultivated bacterial phyla.</title>
        <authorList>
            <person name="Wrighton K.C."/>
            <person name="Thomas B.C."/>
            <person name="Sharon I."/>
            <person name="Miller C.S."/>
            <person name="Castelle C.J."/>
            <person name="VerBerkmoes N.C."/>
            <person name="Wilkins M.J."/>
            <person name="Hettich R.L."/>
            <person name="Lipton M.S."/>
            <person name="Williams K.H."/>
            <person name="Long P.E."/>
            <person name="Banfield J.F."/>
        </authorList>
    </citation>
    <scope>NUCLEOTIDE SEQUENCE [LARGE SCALE GENOMIC DNA]</scope>
</reference>
<gene>
    <name evidence="1" type="ORF">ACD_2C00027G0015</name>
</gene>
<organism evidence="1">
    <name type="scientific">uncultured bacterium</name>
    <name type="common">gcode 4</name>
    <dbReference type="NCBI Taxonomy" id="1234023"/>
    <lineage>
        <taxon>Bacteria</taxon>
        <taxon>environmental samples</taxon>
    </lineage>
</organism>
<evidence type="ECO:0000313" key="1">
    <source>
        <dbReference type="EMBL" id="EKE30202.1"/>
    </source>
</evidence>
<accession>K2G788</accession>
<dbReference type="EMBL" id="AMFJ01000027">
    <property type="protein sequence ID" value="EKE30202.1"/>
    <property type="molecule type" value="Genomic_DNA"/>
</dbReference>
<proteinExistence type="predicted"/>
<protein>
    <submittedName>
        <fullName evidence="1">Uncharacterized protein</fullName>
    </submittedName>
</protein>
<name>K2G788_9BACT</name>
<sequence length="467" mass="55692">MKQDFDDIIWLLWKDLGTLTKELWHTPESAAREIDNVLHSTGERTDNAIAGILQANNVDWYRHLVPKSDPTVMYLTVLESRFRDLYSELKKTQNIVVAPEHILIAWIEIKRKNEEADLVWDNADLFKNANWKTLWKWSRAMEYAEHQKWHRCPTSGELKKIFDAIPWLSPEECSENAIRILDLTLEWSAFHDSCIGKTEYIWASDRCQICTWNPPYYYMITKYKEPRLMYLSMDFKASLRLIKNFARGSHAAVEKAAVILKSHRDDQMKLFWDEIIKTGNIDVTIWDSCFTALMYASFYWFTELIGAMLHWWADPFQLDFWAKSNSYDLAKGAWNKDASAILKKFMLENMPDNILQDSWEIKDYLEFKYDVTIWDIHNFCNFPDWTLGWIVRLDDWMKLPFAKDKLIREIWNKAIDDCRDVHIDEKGILCWKVKLTWGENWFHFIWDELTWEVGQKLKFGGRNVFLK</sequence>
<comment type="caution">
    <text evidence="1">The sequence shown here is derived from an EMBL/GenBank/DDBJ whole genome shotgun (WGS) entry which is preliminary data.</text>
</comment>